<dbReference type="Proteomes" id="UP000000763">
    <property type="component" value="Chromosome 2"/>
</dbReference>
<protein>
    <submittedName>
        <fullName evidence="2">Uncharacterized protein</fullName>
    </submittedName>
</protein>
<evidence type="ECO:0000256" key="1">
    <source>
        <dbReference type="SAM" id="MobiDB-lite"/>
    </source>
</evidence>
<dbReference type="EMBL" id="AP005514">
    <property type="protein sequence ID" value="BAD19820.1"/>
    <property type="molecule type" value="Genomic_DNA"/>
</dbReference>
<name>A0A0P0VIR3_ORYSJ</name>
<sequence>MAWLGEGGSSSPVEEATWKTAAAMTEELGEVEECNRGGTHLFSSTTPDDLVDGQAESAARTHRPWPSLQACRYPICRHREQERPSRILRLHALAGAIPPPSPERGAPSGRTVPRRRPDPPVALPDGHRRWIHVTESVS</sequence>
<feature type="region of interest" description="Disordered" evidence="1">
    <location>
        <begin position="37"/>
        <end position="63"/>
    </location>
</feature>
<organism evidence="2 3">
    <name type="scientific">Oryza sativa subsp. japonica</name>
    <name type="common">Rice</name>
    <dbReference type="NCBI Taxonomy" id="39947"/>
    <lineage>
        <taxon>Eukaryota</taxon>
        <taxon>Viridiplantae</taxon>
        <taxon>Streptophyta</taxon>
        <taxon>Embryophyta</taxon>
        <taxon>Tracheophyta</taxon>
        <taxon>Spermatophyta</taxon>
        <taxon>Magnoliopsida</taxon>
        <taxon>Liliopsida</taxon>
        <taxon>Poales</taxon>
        <taxon>Poaceae</taxon>
        <taxon>BOP clade</taxon>
        <taxon>Oryzoideae</taxon>
        <taxon>Oryzeae</taxon>
        <taxon>Oryzinae</taxon>
        <taxon>Oryza</taxon>
        <taxon>Oryza sativa</taxon>
    </lineage>
</organism>
<proteinExistence type="predicted"/>
<evidence type="ECO:0000313" key="3">
    <source>
        <dbReference type="Proteomes" id="UP000000763"/>
    </source>
</evidence>
<dbReference type="AlphaFoldDB" id="A0A0P0VIR3"/>
<accession>A0A0P0VIR3</accession>
<reference evidence="3" key="1">
    <citation type="journal article" date="2005" name="Nature">
        <title>The map-based sequence of the rice genome.</title>
        <authorList>
            <consortium name="International rice genome sequencing project (IRGSP)"/>
            <person name="Matsumoto T."/>
            <person name="Wu J."/>
            <person name="Kanamori H."/>
            <person name="Katayose Y."/>
            <person name="Fujisawa M."/>
            <person name="Namiki N."/>
            <person name="Mizuno H."/>
            <person name="Yamamoto K."/>
            <person name="Antonio B.A."/>
            <person name="Baba T."/>
            <person name="Sakata K."/>
            <person name="Nagamura Y."/>
            <person name="Aoki H."/>
            <person name="Arikawa K."/>
            <person name="Arita K."/>
            <person name="Bito T."/>
            <person name="Chiden Y."/>
            <person name="Fujitsuka N."/>
            <person name="Fukunaka R."/>
            <person name="Hamada M."/>
            <person name="Harada C."/>
            <person name="Hayashi A."/>
            <person name="Hijishita S."/>
            <person name="Honda M."/>
            <person name="Hosokawa S."/>
            <person name="Ichikawa Y."/>
            <person name="Idonuma A."/>
            <person name="Iijima M."/>
            <person name="Ikeda M."/>
            <person name="Ikeno M."/>
            <person name="Ito K."/>
            <person name="Ito S."/>
            <person name="Ito T."/>
            <person name="Ito Y."/>
            <person name="Ito Y."/>
            <person name="Iwabuchi A."/>
            <person name="Kamiya K."/>
            <person name="Karasawa W."/>
            <person name="Kurita K."/>
            <person name="Katagiri S."/>
            <person name="Kikuta A."/>
            <person name="Kobayashi H."/>
            <person name="Kobayashi N."/>
            <person name="Machita K."/>
            <person name="Maehara T."/>
            <person name="Masukawa M."/>
            <person name="Mizubayashi T."/>
            <person name="Mukai Y."/>
            <person name="Nagasaki H."/>
            <person name="Nagata Y."/>
            <person name="Naito S."/>
            <person name="Nakashima M."/>
            <person name="Nakama Y."/>
            <person name="Nakamichi Y."/>
            <person name="Nakamura M."/>
            <person name="Meguro A."/>
            <person name="Negishi M."/>
            <person name="Ohta I."/>
            <person name="Ohta T."/>
            <person name="Okamoto M."/>
            <person name="Ono N."/>
            <person name="Saji S."/>
            <person name="Sakaguchi M."/>
            <person name="Sakai K."/>
            <person name="Shibata M."/>
            <person name="Shimokawa T."/>
            <person name="Song J."/>
            <person name="Takazaki Y."/>
            <person name="Terasawa K."/>
            <person name="Tsugane M."/>
            <person name="Tsuji K."/>
            <person name="Ueda S."/>
            <person name="Waki K."/>
            <person name="Yamagata H."/>
            <person name="Yamamoto M."/>
            <person name="Yamamoto S."/>
            <person name="Yamane H."/>
            <person name="Yoshiki S."/>
            <person name="Yoshihara R."/>
            <person name="Yukawa K."/>
            <person name="Zhong H."/>
            <person name="Yano M."/>
            <person name="Yuan Q."/>
            <person name="Ouyang S."/>
            <person name="Liu J."/>
            <person name="Jones K.M."/>
            <person name="Gansberger K."/>
            <person name="Moffat K."/>
            <person name="Hill J."/>
            <person name="Bera J."/>
            <person name="Fadrosh D."/>
            <person name="Jin S."/>
            <person name="Johri S."/>
            <person name="Kim M."/>
            <person name="Overton L."/>
            <person name="Reardon M."/>
            <person name="Tsitrin T."/>
            <person name="Vuong H."/>
            <person name="Weaver B."/>
            <person name="Ciecko A."/>
            <person name="Tallon L."/>
            <person name="Jackson J."/>
            <person name="Pai G."/>
            <person name="Aken S.V."/>
            <person name="Utterback T."/>
            <person name="Reidmuller S."/>
            <person name="Feldblyum T."/>
            <person name="Hsiao J."/>
            <person name="Zismann V."/>
            <person name="Iobst S."/>
            <person name="de Vazeille A.R."/>
            <person name="Buell C.R."/>
            <person name="Ying K."/>
            <person name="Li Y."/>
            <person name="Lu T."/>
            <person name="Huang Y."/>
            <person name="Zhao Q."/>
            <person name="Feng Q."/>
            <person name="Zhang L."/>
            <person name="Zhu J."/>
            <person name="Weng Q."/>
            <person name="Mu J."/>
            <person name="Lu Y."/>
            <person name="Fan D."/>
            <person name="Liu Y."/>
            <person name="Guan J."/>
            <person name="Zhang Y."/>
            <person name="Yu S."/>
            <person name="Liu X."/>
            <person name="Zhang Y."/>
            <person name="Hong G."/>
            <person name="Han B."/>
            <person name="Choisne N."/>
            <person name="Demange N."/>
            <person name="Orjeda G."/>
            <person name="Samain S."/>
            <person name="Cattolico L."/>
            <person name="Pelletier E."/>
            <person name="Couloux A."/>
            <person name="Segurens B."/>
            <person name="Wincker P."/>
            <person name="D'Hont A."/>
            <person name="Scarpelli C."/>
            <person name="Weissenbach J."/>
            <person name="Salanoubat M."/>
            <person name="Quetier F."/>
            <person name="Yu Y."/>
            <person name="Kim H.R."/>
            <person name="Rambo T."/>
            <person name="Currie J."/>
            <person name="Collura K."/>
            <person name="Luo M."/>
            <person name="Yang T."/>
            <person name="Ammiraju J.S.S."/>
            <person name="Engler F."/>
            <person name="Soderlund C."/>
            <person name="Wing R.A."/>
            <person name="Palmer L.E."/>
            <person name="de la Bastide M."/>
            <person name="Spiegel L."/>
            <person name="Nascimento L."/>
            <person name="Zutavern T."/>
            <person name="O'Shaughnessy A."/>
            <person name="Dike S."/>
            <person name="Dedhia N."/>
            <person name="Preston R."/>
            <person name="Balija V."/>
            <person name="McCombie W.R."/>
            <person name="Chow T."/>
            <person name="Chen H."/>
            <person name="Chung M."/>
            <person name="Chen C."/>
            <person name="Shaw J."/>
            <person name="Wu H."/>
            <person name="Hsiao K."/>
            <person name="Chao Y."/>
            <person name="Chu M."/>
            <person name="Cheng C."/>
            <person name="Hour A."/>
            <person name="Lee P."/>
            <person name="Lin S."/>
            <person name="Lin Y."/>
            <person name="Liou J."/>
            <person name="Liu S."/>
            <person name="Hsing Y."/>
            <person name="Raghuvanshi S."/>
            <person name="Mohanty A."/>
            <person name="Bharti A.K."/>
            <person name="Gaur A."/>
            <person name="Gupta V."/>
            <person name="Kumar D."/>
            <person name="Ravi V."/>
            <person name="Vij S."/>
            <person name="Kapur A."/>
            <person name="Khurana P."/>
            <person name="Khurana P."/>
            <person name="Khurana J.P."/>
            <person name="Tyagi A.K."/>
            <person name="Gaikwad K."/>
            <person name="Singh A."/>
            <person name="Dalal V."/>
            <person name="Srivastava S."/>
            <person name="Dixit A."/>
            <person name="Pal A.K."/>
            <person name="Ghazi I.A."/>
            <person name="Yadav M."/>
            <person name="Pandit A."/>
            <person name="Bhargava A."/>
            <person name="Sureshbabu K."/>
            <person name="Batra K."/>
            <person name="Sharma T.R."/>
            <person name="Mohapatra T."/>
            <person name="Singh N.K."/>
            <person name="Messing J."/>
            <person name="Nelson A.B."/>
            <person name="Fuks G."/>
            <person name="Kavchok S."/>
            <person name="Keizer G."/>
            <person name="Linton E."/>
            <person name="Llaca V."/>
            <person name="Song R."/>
            <person name="Tanyolac B."/>
            <person name="Young S."/>
            <person name="Ho-Il K."/>
            <person name="Hahn J.H."/>
            <person name="Sangsakoo G."/>
            <person name="Vanavichit A."/>
            <person name="de Mattos Luiz.A.T."/>
            <person name="Zimmer P.D."/>
            <person name="Malone G."/>
            <person name="Dellagostin O."/>
            <person name="de Oliveira A.C."/>
            <person name="Bevan M."/>
            <person name="Bancroft I."/>
            <person name="Minx P."/>
            <person name="Cordum H."/>
            <person name="Wilson R."/>
            <person name="Cheng Z."/>
            <person name="Jin W."/>
            <person name="Jiang J."/>
            <person name="Leong S.A."/>
            <person name="Iwama H."/>
            <person name="Gojobori T."/>
            <person name="Itoh T."/>
            <person name="Niimura Y."/>
            <person name="Fujii Y."/>
            <person name="Habara T."/>
            <person name="Sakai H."/>
            <person name="Sato Y."/>
            <person name="Wilson G."/>
            <person name="Kumar K."/>
            <person name="McCouch S."/>
            <person name="Juretic N."/>
            <person name="Hoen D."/>
            <person name="Wright S."/>
            <person name="Bruskiewich R."/>
            <person name="Bureau T."/>
            <person name="Miyao A."/>
            <person name="Hirochika H."/>
            <person name="Nishikawa T."/>
            <person name="Kadowaki K."/>
            <person name="Sugiura M."/>
            <person name="Burr B."/>
            <person name="Sasaki T."/>
        </authorList>
    </citation>
    <scope>NUCLEOTIDE SEQUENCE [LARGE SCALE GENOMIC DNA]</scope>
    <source>
        <strain evidence="3">cv. Nipponbare</strain>
    </source>
</reference>
<evidence type="ECO:0000313" key="2">
    <source>
        <dbReference type="EMBL" id="BAD19820.1"/>
    </source>
</evidence>
<gene>
    <name evidence="2" type="primary">OSJNBa0035A24.15</name>
</gene>
<feature type="region of interest" description="Disordered" evidence="1">
    <location>
        <begin position="95"/>
        <end position="138"/>
    </location>
</feature>
<reference evidence="3" key="2">
    <citation type="journal article" date="2008" name="Nucleic Acids Res.">
        <title>The rice annotation project database (RAP-DB): 2008 update.</title>
        <authorList>
            <consortium name="The rice annotation project (RAP)"/>
        </authorList>
    </citation>
    <scope>GENOME REANNOTATION</scope>
    <source>
        <strain evidence="3">cv. Nipponbare</strain>
    </source>
</reference>